<dbReference type="eggNOG" id="COG0406">
    <property type="taxonomic scope" value="Bacteria"/>
</dbReference>
<dbReference type="GO" id="GO:0005737">
    <property type="term" value="C:cytoplasm"/>
    <property type="evidence" value="ECO:0007669"/>
    <property type="project" value="TreeGrafter"/>
</dbReference>
<dbReference type="STRING" id="309798.COPRO5265_1322"/>
<feature type="active site" description="Tele-phosphohistidine intermediate" evidence="1">
    <location>
        <position position="10"/>
    </location>
</feature>
<evidence type="ECO:0000256" key="1">
    <source>
        <dbReference type="PIRSR" id="PIRSR613078-1"/>
    </source>
</evidence>
<dbReference type="PIRSF" id="PIRSF000709">
    <property type="entry name" value="6PFK_2-Ptase"/>
    <property type="match status" value="1"/>
</dbReference>
<dbReference type="InterPro" id="IPR029033">
    <property type="entry name" value="His_PPase_superfam"/>
</dbReference>
<dbReference type="Pfam" id="PF00300">
    <property type="entry name" value="His_Phos_1"/>
    <property type="match status" value="1"/>
</dbReference>
<sequence>MAMQIYLLRHPETEWNKQGRFQGQTDIPINETGMDQLERTLPFLATLPVQVIYSSPLKRAKIVAQRVSRATGLPMFEDTRIMEVNCGRWEGKVAQTLAIEEPELFSLWKSNPYDFRIPGGESYQDVENRTSAFLKDIISDEKNALVVSHGIAITTMLRFVLQIPKEHVRVLHIENLGLAKLEVDANAIAYTIVNPALELKVASLLQQV</sequence>
<feature type="active site" description="Proton donor/acceptor" evidence="1">
    <location>
        <position position="83"/>
    </location>
</feature>
<evidence type="ECO:0000313" key="3">
    <source>
        <dbReference type="EMBL" id="ACI18149.1"/>
    </source>
</evidence>
<dbReference type="PANTHER" id="PTHR48100:SF59">
    <property type="entry name" value="ADENOSYLCOBALAMIN_ALPHA-RIBAZOLE PHOSPHATASE"/>
    <property type="match status" value="1"/>
</dbReference>
<protein>
    <submittedName>
        <fullName evidence="3">Phosphoglycerate mutase</fullName>
    </submittedName>
</protein>
<keyword evidence="4" id="KW-1185">Reference proteome</keyword>
<dbReference type="Proteomes" id="UP000001732">
    <property type="component" value="Chromosome"/>
</dbReference>
<dbReference type="SMART" id="SM00855">
    <property type="entry name" value="PGAM"/>
    <property type="match status" value="1"/>
</dbReference>
<name>B5YA26_COPPD</name>
<gene>
    <name evidence="3" type="ordered locus">COPRO5265_1322</name>
</gene>
<feature type="binding site" evidence="2">
    <location>
        <position position="59"/>
    </location>
    <ligand>
        <name>substrate</name>
    </ligand>
</feature>
<dbReference type="GO" id="GO:0016791">
    <property type="term" value="F:phosphatase activity"/>
    <property type="evidence" value="ECO:0007669"/>
    <property type="project" value="TreeGrafter"/>
</dbReference>
<accession>B5YA26</accession>
<dbReference type="CDD" id="cd07067">
    <property type="entry name" value="HP_PGM_like"/>
    <property type="match status" value="1"/>
</dbReference>
<organism evidence="3 4">
    <name type="scientific">Coprothermobacter proteolyticus (strain ATCC 35245 / DSM 5265 / OCM 4 / BT)</name>
    <dbReference type="NCBI Taxonomy" id="309798"/>
    <lineage>
        <taxon>Bacteria</taxon>
        <taxon>Pseudomonadati</taxon>
        <taxon>Coprothermobacterota</taxon>
        <taxon>Coprothermobacteria</taxon>
        <taxon>Coprothermobacterales</taxon>
        <taxon>Coprothermobacteraceae</taxon>
        <taxon>Coprothermobacter</taxon>
    </lineage>
</organism>
<reference evidence="3 4" key="2">
    <citation type="journal article" date="2014" name="Genome Announc.">
        <title>Complete Genome Sequence of Coprothermobacter proteolyticus DSM 5265.</title>
        <authorList>
            <person name="Alexiev A."/>
            <person name="Coil D.A."/>
            <person name="Badger J.H."/>
            <person name="Enticknap J."/>
            <person name="Ward N."/>
            <person name="Robb F.T."/>
            <person name="Eisen J.A."/>
        </authorList>
    </citation>
    <scope>NUCLEOTIDE SEQUENCE [LARGE SCALE GENOMIC DNA]</scope>
    <source>
        <strain evidence="4">ATCC 35245 / DSM 5265 / OCM 4 / BT</strain>
    </source>
</reference>
<dbReference type="Gene3D" id="3.40.50.1240">
    <property type="entry name" value="Phosphoglycerate mutase-like"/>
    <property type="match status" value="1"/>
</dbReference>
<evidence type="ECO:0000256" key="2">
    <source>
        <dbReference type="PIRSR" id="PIRSR613078-2"/>
    </source>
</evidence>
<dbReference type="InterPro" id="IPR013078">
    <property type="entry name" value="His_Pase_superF_clade-1"/>
</dbReference>
<dbReference type="SUPFAM" id="SSF53254">
    <property type="entry name" value="Phosphoglycerate mutase-like"/>
    <property type="match status" value="1"/>
</dbReference>
<proteinExistence type="predicted"/>
<dbReference type="InterPro" id="IPR050275">
    <property type="entry name" value="PGM_Phosphatase"/>
</dbReference>
<dbReference type="PANTHER" id="PTHR48100">
    <property type="entry name" value="BROAD-SPECIFICITY PHOSPHATASE YOR283W-RELATED"/>
    <property type="match status" value="1"/>
</dbReference>
<reference evidence="4" key="1">
    <citation type="submission" date="2008-08" db="EMBL/GenBank/DDBJ databases">
        <title>The complete genome sequence of Coprothermobacter proteolyticus strain ATCC 5245 / DSM 5265 / BT.</title>
        <authorList>
            <person name="Dodson R.J."/>
            <person name="Durkin A.S."/>
            <person name="Wu M."/>
            <person name="Eisen J."/>
            <person name="Sutton G."/>
        </authorList>
    </citation>
    <scope>NUCLEOTIDE SEQUENCE [LARGE SCALE GENOMIC DNA]</scope>
    <source>
        <strain evidence="4">ATCC 35245 / DSM 5265 / OCM 4 / BT</strain>
    </source>
</reference>
<dbReference type="AlphaFoldDB" id="B5YA26"/>
<dbReference type="EMBL" id="CP001145">
    <property type="protein sequence ID" value="ACI18149.1"/>
    <property type="molecule type" value="Genomic_DNA"/>
</dbReference>
<feature type="binding site" evidence="2">
    <location>
        <begin position="9"/>
        <end position="16"/>
    </location>
    <ligand>
        <name>substrate</name>
    </ligand>
</feature>
<dbReference type="KEGG" id="cpo:COPRO5265_1322"/>
<evidence type="ECO:0000313" key="4">
    <source>
        <dbReference type="Proteomes" id="UP000001732"/>
    </source>
</evidence>